<name>T1B9S2_9ZZZZ</name>
<reference evidence="1" key="2">
    <citation type="journal article" date="2014" name="ISME J.">
        <title>Microbial stratification in low pH oxic and suboxic macroscopic growths along an acid mine drainage.</title>
        <authorList>
            <person name="Mendez-Garcia C."/>
            <person name="Mesa V."/>
            <person name="Sprenger R.R."/>
            <person name="Richter M."/>
            <person name="Diez M.S."/>
            <person name="Solano J."/>
            <person name="Bargiela R."/>
            <person name="Golyshina O.V."/>
            <person name="Manteca A."/>
            <person name="Ramos J.L."/>
            <person name="Gallego J.R."/>
            <person name="Llorente I."/>
            <person name="Martins Dos Santos V.A."/>
            <person name="Jensen O.N."/>
            <person name="Pelaez A.I."/>
            <person name="Sanchez J."/>
            <person name="Ferrer M."/>
        </authorList>
    </citation>
    <scope>NUCLEOTIDE SEQUENCE</scope>
</reference>
<reference evidence="1" key="1">
    <citation type="submission" date="2013-08" db="EMBL/GenBank/DDBJ databases">
        <authorList>
            <person name="Mendez C."/>
            <person name="Richter M."/>
            <person name="Ferrer M."/>
            <person name="Sanchez J."/>
        </authorList>
    </citation>
    <scope>NUCLEOTIDE SEQUENCE</scope>
</reference>
<dbReference type="AlphaFoldDB" id="T1B9S2"/>
<protein>
    <submittedName>
        <fullName evidence="1">Uncharacterized protein</fullName>
    </submittedName>
</protein>
<accession>T1B9S2</accession>
<sequence length="98" mass="11000">MVMEMFHTLFPDIGSREYRVVTVTDPTSGLPFDTYGFLEAYCTEVGCDCRNVLLNVFGEASLCHLATLNYALDPDGFREVGYEGQVMLDILNLQSEFS</sequence>
<organism evidence="1">
    <name type="scientific">mine drainage metagenome</name>
    <dbReference type="NCBI Taxonomy" id="410659"/>
    <lineage>
        <taxon>unclassified sequences</taxon>
        <taxon>metagenomes</taxon>
        <taxon>ecological metagenomes</taxon>
    </lineage>
</organism>
<proteinExistence type="predicted"/>
<feature type="non-terminal residue" evidence="1">
    <location>
        <position position="98"/>
    </location>
</feature>
<evidence type="ECO:0000313" key="1">
    <source>
        <dbReference type="EMBL" id="EQD49774.1"/>
    </source>
</evidence>
<comment type="caution">
    <text evidence="1">The sequence shown here is derived from an EMBL/GenBank/DDBJ whole genome shotgun (WGS) entry which is preliminary data.</text>
</comment>
<dbReference type="EMBL" id="AUZX01010014">
    <property type="protein sequence ID" value="EQD49774.1"/>
    <property type="molecule type" value="Genomic_DNA"/>
</dbReference>
<gene>
    <name evidence="1" type="ORF">B1A_13671</name>
</gene>